<proteinExistence type="predicted"/>
<dbReference type="SMART" id="SM00116">
    <property type="entry name" value="CBS"/>
    <property type="match status" value="2"/>
</dbReference>
<evidence type="ECO:0000256" key="3">
    <source>
        <dbReference type="PROSITE-ProRule" id="PRU00703"/>
    </source>
</evidence>
<accession>A0A7G9YXN8</accession>
<dbReference type="Pfam" id="PF00571">
    <property type="entry name" value="CBS"/>
    <property type="match status" value="2"/>
</dbReference>
<name>A0A7G9YXN8_9EURY</name>
<gene>
    <name evidence="6" type="primary">IMPDH</name>
    <name evidence="6" type="ORF">HGGDFBBL_00004</name>
</gene>
<evidence type="ECO:0000313" key="6">
    <source>
        <dbReference type="EMBL" id="QNO52772.1"/>
    </source>
</evidence>
<keyword evidence="2" id="KW-0028">Amino-acid biosynthesis</keyword>
<dbReference type="InterPro" id="IPR051257">
    <property type="entry name" value="Diverse_CBS-Domain"/>
</dbReference>
<feature type="compositionally biased region" description="Acidic residues" evidence="4">
    <location>
        <begin position="1"/>
        <end position="16"/>
    </location>
</feature>
<protein>
    <submittedName>
        <fullName evidence="6">Inosine-5'-monophosphate dehydrogenase</fullName>
        <ecNumber evidence="6">1.1.1.205</ecNumber>
    </submittedName>
</protein>
<dbReference type="Gene3D" id="3.10.580.10">
    <property type="entry name" value="CBS-domain"/>
    <property type="match status" value="1"/>
</dbReference>
<keyword evidence="6" id="KW-0560">Oxidoreductase</keyword>
<dbReference type="GO" id="GO:0003938">
    <property type="term" value="F:IMP dehydrogenase activity"/>
    <property type="evidence" value="ECO:0007669"/>
    <property type="project" value="UniProtKB-EC"/>
</dbReference>
<organism evidence="6">
    <name type="scientific">Candidatus Methanophagaceae archaeon ANME-1 ERB6</name>
    <dbReference type="NCBI Taxonomy" id="2759912"/>
    <lineage>
        <taxon>Archaea</taxon>
        <taxon>Methanobacteriati</taxon>
        <taxon>Methanobacteriota</taxon>
        <taxon>Stenosarchaea group</taxon>
        <taxon>Methanomicrobia</taxon>
        <taxon>Candidatus Methanophagales</taxon>
        <taxon>Candidatus Methanophagaceae</taxon>
    </lineage>
</organism>
<dbReference type="PANTHER" id="PTHR43080">
    <property type="entry name" value="CBS DOMAIN-CONTAINING PROTEIN CBSX3, MITOCHONDRIAL"/>
    <property type="match status" value="1"/>
</dbReference>
<evidence type="ECO:0000259" key="5">
    <source>
        <dbReference type="PROSITE" id="PS51371"/>
    </source>
</evidence>
<evidence type="ECO:0000256" key="1">
    <source>
        <dbReference type="ARBA" id="ARBA00023122"/>
    </source>
</evidence>
<evidence type="ECO:0000256" key="2">
    <source>
        <dbReference type="ARBA" id="ARBA00023167"/>
    </source>
</evidence>
<dbReference type="AlphaFoldDB" id="A0A7G9YXN8"/>
<reference evidence="6" key="1">
    <citation type="submission" date="2020-06" db="EMBL/GenBank/DDBJ databases">
        <title>Unique genomic features of the anaerobic methanotrophic archaea.</title>
        <authorList>
            <person name="Chadwick G.L."/>
            <person name="Skennerton C.T."/>
            <person name="Laso-Perez R."/>
            <person name="Leu A.O."/>
            <person name="Speth D.R."/>
            <person name="Yu H."/>
            <person name="Morgan-Lang C."/>
            <person name="Hatzenpichler R."/>
            <person name="Goudeau D."/>
            <person name="Malmstrom R."/>
            <person name="Brazelton W.J."/>
            <person name="Woyke T."/>
            <person name="Hallam S.J."/>
            <person name="Tyson G.W."/>
            <person name="Wegener G."/>
            <person name="Boetius A."/>
            <person name="Orphan V."/>
        </authorList>
    </citation>
    <scope>NUCLEOTIDE SEQUENCE</scope>
</reference>
<dbReference type="SUPFAM" id="SSF54631">
    <property type="entry name" value="CBS-domain pair"/>
    <property type="match status" value="1"/>
</dbReference>
<dbReference type="EC" id="1.1.1.205" evidence="6"/>
<feature type="region of interest" description="Disordered" evidence="4">
    <location>
        <begin position="1"/>
        <end position="23"/>
    </location>
</feature>
<dbReference type="EMBL" id="MT631521">
    <property type="protein sequence ID" value="QNO52772.1"/>
    <property type="molecule type" value="Genomic_DNA"/>
</dbReference>
<feature type="domain" description="CBS" evidence="5">
    <location>
        <begin position="29"/>
        <end position="89"/>
    </location>
</feature>
<feature type="domain" description="CBS" evidence="5">
    <location>
        <begin position="96"/>
        <end position="151"/>
    </location>
</feature>
<dbReference type="InterPro" id="IPR000644">
    <property type="entry name" value="CBS_dom"/>
</dbReference>
<evidence type="ECO:0000256" key="4">
    <source>
        <dbReference type="SAM" id="MobiDB-lite"/>
    </source>
</evidence>
<dbReference type="InterPro" id="IPR046342">
    <property type="entry name" value="CBS_dom_sf"/>
</dbReference>
<dbReference type="PANTHER" id="PTHR43080:SF2">
    <property type="entry name" value="CBS DOMAIN-CONTAINING PROTEIN"/>
    <property type="match status" value="1"/>
</dbReference>
<keyword evidence="1 3" id="KW-0129">CBS domain</keyword>
<dbReference type="PROSITE" id="PS51371">
    <property type="entry name" value="CBS"/>
    <property type="match status" value="2"/>
</dbReference>
<sequence>MSAEGEAEAEAEGEAEGGEKRKMKVRDIMSTPIITEEGDTGVIKIAKDMADLEVGSVVITSEGKPAGIITERDIALKVLLKYRGRRGSEVKAKEIMSSPLVTIKPEATVEEACELASTENIKRLPVVESGVLIGIISVRNILTRKPEYVKRFYPEVRVLASGWTFDRLERSLSDGEVFLAKDEMERYRERLKEVYEELSKLVSCYVDDKELKDIFDGMTQLYHDVKGEGDEKILVGEHRKRLETILRKIRHVTYGRKLQSVTSFTSGAFAFRDYRHGRGTGKGLRLPFKRTRP</sequence>
<dbReference type="GO" id="GO:0009086">
    <property type="term" value="P:methionine biosynthetic process"/>
    <property type="evidence" value="ECO:0007669"/>
    <property type="project" value="UniProtKB-KW"/>
</dbReference>
<keyword evidence="2" id="KW-0486">Methionine biosynthesis</keyword>